<comment type="caution">
    <text evidence="7">The sequence shown here is derived from an EMBL/GenBank/DDBJ whole genome shotgun (WGS) entry which is preliminary data.</text>
</comment>
<accession>A0AAD7QRF0</accession>
<dbReference type="PANTHER" id="PTHR10730">
    <property type="entry name" value="PROCOLLAGEN-LYSINE,2-OXOGLUTARATE 5-DIOXYGENASE/GLYCOSYLTRANSFERASE 25 FAMILY MEMBER"/>
    <property type="match status" value="1"/>
</dbReference>
<dbReference type="GeneID" id="80883073"/>
<feature type="region of interest" description="Disordered" evidence="4">
    <location>
        <begin position="324"/>
        <end position="343"/>
    </location>
</feature>
<dbReference type="CDD" id="cd06532">
    <property type="entry name" value="Glyco_transf_25"/>
    <property type="match status" value="1"/>
</dbReference>
<gene>
    <name evidence="7" type="ORF">POJ06DRAFT_255582</name>
</gene>
<feature type="domain" description="Glycosyl transferase family 25" evidence="6">
    <location>
        <begin position="81"/>
        <end position="180"/>
    </location>
</feature>
<dbReference type="EMBL" id="JARPMG010000006">
    <property type="protein sequence ID" value="KAJ8100159.1"/>
    <property type="molecule type" value="Genomic_DNA"/>
</dbReference>
<dbReference type="PANTHER" id="PTHR10730:SF53">
    <property type="entry name" value="GLYCOSYLTRANSFERASE 25 FAMILY MEMBER"/>
    <property type="match status" value="1"/>
</dbReference>
<evidence type="ECO:0000313" key="8">
    <source>
        <dbReference type="Proteomes" id="UP001217417"/>
    </source>
</evidence>
<evidence type="ECO:0000256" key="3">
    <source>
        <dbReference type="ARBA" id="ARBA00022679"/>
    </source>
</evidence>
<protein>
    <recommendedName>
        <fullName evidence="6">Glycosyl transferase family 25 domain-containing protein</fullName>
    </recommendedName>
</protein>
<evidence type="ECO:0000256" key="5">
    <source>
        <dbReference type="SAM" id="Phobius"/>
    </source>
</evidence>
<feature type="compositionally biased region" description="Basic and acidic residues" evidence="4">
    <location>
        <begin position="326"/>
        <end position="340"/>
    </location>
</feature>
<dbReference type="InterPro" id="IPR050757">
    <property type="entry name" value="Collagen_mod_GT25"/>
</dbReference>
<proteinExistence type="inferred from homology"/>
<evidence type="ECO:0000256" key="1">
    <source>
        <dbReference type="ARBA" id="ARBA00006721"/>
    </source>
</evidence>
<keyword evidence="5" id="KW-0812">Transmembrane</keyword>
<evidence type="ECO:0000313" key="7">
    <source>
        <dbReference type="EMBL" id="KAJ8100159.1"/>
    </source>
</evidence>
<evidence type="ECO:0000256" key="4">
    <source>
        <dbReference type="SAM" id="MobiDB-lite"/>
    </source>
</evidence>
<keyword evidence="2" id="KW-0328">Glycosyltransferase</keyword>
<dbReference type="InterPro" id="IPR002654">
    <property type="entry name" value="Glyco_trans_25"/>
</dbReference>
<name>A0AAD7QRF0_9ASCO</name>
<dbReference type="RefSeq" id="XP_056043609.1">
    <property type="nucleotide sequence ID" value="XM_056187907.1"/>
</dbReference>
<dbReference type="Proteomes" id="UP001217417">
    <property type="component" value="Unassembled WGS sequence"/>
</dbReference>
<dbReference type="AlphaFoldDB" id="A0AAD7QRF0"/>
<evidence type="ECO:0000259" key="6">
    <source>
        <dbReference type="Pfam" id="PF01755"/>
    </source>
</evidence>
<dbReference type="Pfam" id="PF01755">
    <property type="entry name" value="Glyco_transf_25"/>
    <property type="match status" value="1"/>
</dbReference>
<keyword evidence="3" id="KW-0808">Transferase</keyword>
<reference evidence="7" key="1">
    <citation type="submission" date="2023-03" db="EMBL/GenBank/DDBJ databases">
        <title>Near-Complete genome sequence of Lipomyces tetrasporous NRRL Y-64009, an oleaginous yeast capable of growing on lignocellulosic hydrolysates.</title>
        <authorList>
            <consortium name="Lawrence Berkeley National Laboratory"/>
            <person name="Jagtap S.S."/>
            <person name="Liu J.-J."/>
            <person name="Walukiewicz H.E."/>
            <person name="Pangilinan J."/>
            <person name="Lipzen A."/>
            <person name="Ahrendt S."/>
            <person name="Koriabine M."/>
            <person name="Cobaugh K."/>
            <person name="Salamov A."/>
            <person name="Yoshinaga Y."/>
            <person name="Ng V."/>
            <person name="Daum C."/>
            <person name="Grigoriev I.V."/>
            <person name="Slininger P.J."/>
            <person name="Dien B.S."/>
            <person name="Jin Y.-S."/>
            <person name="Rao C.V."/>
        </authorList>
    </citation>
    <scope>NUCLEOTIDE SEQUENCE</scope>
    <source>
        <strain evidence="7">NRRL Y-64009</strain>
    </source>
</reference>
<keyword evidence="8" id="KW-1185">Reference proteome</keyword>
<feature type="transmembrane region" description="Helical" evidence="5">
    <location>
        <begin position="12"/>
        <end position="35"/>
    </location>
</feature>
<sequence length="392" mass="43283">MTARILSKATAQGALGATGILALVLSIIVGLNIYYGSFLPVQSASFSTFVDNPVDLKSAAHQASLAKHAQNASLGFGEIVYISMPDRTDRQDAMNLLAYSYGLKLKLLPGVSGADISSKAIPDEVPQRLRESELGCWRAHANAWRYLLESDMDTALVFEDDIDWTPDVKQTFETLSLQMQNSTVRLLEPSDYERANAPYGLDWDILYVGSCKHGANPDFKPLIQIWDDPDVPDARHLTQKTLQALKEFGLTDAEIGKKRVLVPAYRTECNTAYAITRQGAQRLLFAMSYAGLHGAVDEDMVRLFREGRLKGYSITPPVFSQFRVGGAKDTDNKSPGDPRLGHTINGKGNLRGWSYDIKGSARQAMVASLQINVWEDYKRVRPDTFVGAKESS</sequence>
<keyword evidence="5" id="KW-1133">Transmembrane helix</keyword>
<evidence type="ECO:0000256" key="2">
    <source>
        <dbReference type="ARBA" id="ARBA00022676"/>
    </source>
</evidence>
<dbReference type="GO" id="GO:0016740">
    <property type="term" value="F:transferase activity"/>
    <property type="evidence" value="ECO:0007669"/>
    <property type="project" value="UniProtKB-KW"/>
</dbReference>
<comment type="similarity">
    <text evidence="1">Belongs to the glycosyltransferase 25 family.</text>
</comment>
<organism evidence="7 8">
    <name type="scientific">Lipomyces tetrasporus</name>
    <dbReference type="NCBI Taxonomy" id="54092"/>
    <lineage>
        <taxon>Eukaryota</taxon>
        <taxon>Fungi</taxon>
        <taxon>Dikarya</taxon>
        <taxon>Ascomycota</taxon>
        <taxon>Saccharomycotina</taxon>
        <taxon>Lipomycetes</taxon>
        <taxon>Lipomycetales</taxon>
        <taxon>Lipomycetaceae</taxon>
        <taxon>Lipomyces</taxon>
    </lineage>
</organism>
<keyword evidence="5" id="KW-0472">Membrane</keyword>